<dbReference type="KEGG" id="bgf:BC1003_3438"/>
<keyword evidence="3" id="KW-0276">Fatty acid metabolism</keyword>
<organism evidence="7">
    <name type="scientific">Burkholderia sp. (strain CCGE1003)</name>
    <dbReference type="NCBI Taxonomy" id="640512"/>
    <lineage>
        <taxon>Bacteria</taxon>
        <taxon>Pseudomonadati</taxon>
        <taxon>Pseudomonadota</taxon>
        <taxon>Betaproteobacteria</taxon>
        <taxon>Burkholderiales</taxon>
        <taxon>Burkholderiaceae</taxon>
        <taxon>Burkholderia</taxon>
    </lineage>
</organism>
<dbReference type="InterPro" id="IPR025110">
    <property type="entry name" value="AMP-bd_C"/>
</dbReference>
<dbReference type="InterPro" id="IPR040097">
    <property type="entry name" value="FAAL/FAAC"/>
</dbReference>
<accession>E1TD75</accession>
<evidence type="ECO:0000256" key="2">
    <source>
        <dbReference type="ARBA" id="ARBA00022598"/>
    </source>
</evidence>
<dbReference type="AlphaFoldDB" id="E1TD75"/>
<dbReference type="Gene3D" id="3.30.300.30">
    <property type="match status" value="1"/>
</dbReference>
<dbReference type="EMBL" id="CP002217">
    <property type="protein sequence ID" value="ADN59382.1"/>
    <property type="molecule type" value="Genomic_DNA"/>
</dbReference>
<feature type="domain" description="AMP-binding enzyme C-terminal" evidence="6">
    <location>
        <begin position="470"/>
        <end position="583"/>
    </location>
</feature>
<dbReference type="eggNOG" id="COG0318">
    <property type="taxonomic scope" value="Bacteria"/>
</dbReference>
<evidence type="ECO:0000313" key="7">
    <source>
        <dbReference type="EMBL" id="ADN59382.1"/>
    </source>
</evidence>
<proteinExistence type="inferred from homology"/>
<dbReference type="GO" id="GO:0071766">
    <property type="term" value="P:Actinobacterium-type cell wall biogenesis"/>
    <property type="evidence" value="ECO:0007669"/>
    <property type="project" value="UniProtKB-ARBA"/>
</dbReference>
<name>E1TD75_BURSG</name>
<dbReference type="FunFam" id="3.40.50.12780:FF:000013">
    <property type="entry name" value="Long-chain-fatty-acid--AMP ligase FadD32"/>
    <property type="match status" value="1"/>
</dbReference>
<reference evidence="7" key="1">
    <citation type="submission" date="2010-09" db="EMBL/GenBank/DDBJ databases">
        <title>Complete sequence of chromosome1 of Burkholderia sp. CCGE1003.</title>
        <authorList>
            <consortium name="US DOE Joint Genome Institute"/>
            <person name="Lucas S."/>
            <person name="Copeland A."/>
            <person name="Lapidus A."/>
            <person name="Cheng J.-F."/>
            <person name="Bruce D."/>
            <person name="Goodwin L."/>
            <person name="Pitluck S."/>
            <person name="Daligault H."/>
            <person name="Davenport K."/>
            <person name="Detter J.C."/>
            <person name="Han C."/>
            <person name="Tapia R."/>
            <person name="Land M."/>
            <person name="Hauser L."/>
            <person name="Jeffries C."/>
            <person name="Kyrpides N."/>
            <person name="Ivanova N."/>
            <person name="Ovchinnikova G."/>
            <person name="Martinez-Romero E."/>
            <person name="Rogel M.A."/>
            <person name="Auchtung J."/>
            <person name="Tiedje J.M."/>
            <person name="Woyke T."/>
        </authorList>
    </citation>
    <scope>NUCLEOTIDE SEQUENCE</scope>
    <source>
        <strain evidence="7">CCGE1003</strain>
    </source>
</reference>
<dbReference type="Pfam" id="PF00501">
    <property type="entry name" value="AMP-binding"/>
    <property type="match status" value="1"/>
</dbReference>
<keyword evidence="4" id="KW-0443">Lipid metabolism</keyword>
<dbReference type="GO" id="GO:0016874">
    <property type="term" value="F:ligase activity"/>
    <property type="evidence" value="ECO:0007669"/>
    <property type="project" value="UniProtKB-KW"/>
</dbReference>
<evidence type="ECO:0000256" key="3">
    <source>
        <dbReference type="ARBA" id="ARBA00022832"/>
    </source>
</evidence>
<dbReference type="PANTHER" id="PTHR22754:SF32">
    <property type="entry name" value="DISCO-INTERACTING PROTEIN 2"/>
    <property type="match status" value="1"/>
</dbReference>
<evidence type="ECO:0000259" key="5">
    <source>
        <dbReference type="Pfam" id="PF00501"/>
    </source>
</evidence>
<dbReference type="HOGENOM" id="CLU_000022_23_7_4"/>
<dbReference type="GO" id="GO:0006633">
    <property type="term" value="P:fatty acid biosynthetic process"/>
    <property type="evidence" value="ECO:0007669"/>
    <property type="project" value="TreeGrafter"/>
</dbReference>
<feature type="domain" description="AMP-dependent synthetase/ligase" evidence="5">
    <location>
        <begin position="49"/>
        <end position="427"/>
    </location>
</feature>
<dbReference type="InterPro" id="IPR020845">
    <property type="entry name" value="AMP-binding_CS"/>
</dbReference>
<dbReference type="STRING" id="640512.BC1003_3438"/>
<evidence type="ECO:0000256" key="4">
    <source>
        <dbReference type="ARBA" id="ARBA00023098"/>
    </source>
</evidence>
<evidence type="ECO:0000256" key="1">
    <source>
        <dbReference type="ARBA" id="ARBA00006432"/>
    </source>
</evidence>
<dbReference type="GO" id="GO:0005886">
    <property type="term" value="C:plasma membrane"/>
    <property type="evidence" value="ECO:0007669"/>
    <property type="project" value="TreeGrafter"/>
</dbReference>
<dbReference type="SUPFAM" id="SSF56801">
    <property type="entry name" value="Acetyl-CoA synthetase-like"/>
    <property type="match status" value="1"/>
</dbReference>
<dbReference type="GO" id="GO:0070566">
    <property type="term" value="F:adenylyltransferase activity"/>
    <property type="evidence" value="ECO:0007669"/>
    <property type="project" value="TreeGrafter"/>
</dbReference>
<evidence type="ECO:0000259" key="6">
    <source>
        <dbReference type="Pfam" id="PF23024"/>
    </source>
</evidence>
<dbReference type="CDD" id="cd05931">
    <property type="entry name" value="FAAL"/>
    <property type="match status" value="1"/>
</dbReference>
<dbReference type="Gene3D" id="3.40.50.12780">
    <property type="entry name" value="N-terminal domain of ligase-like"/>
    <property type="match status" value="1"/>
</dbReference>
<dbReference type="InterPro" id="IPR000873">
    <property type="entry name" value="AMP-dep_synth/lig_dom"/>
</dbReference>
<keyword evidence="2 7" id="KW-0436">Ligase</keyword>
<dbReference type="Pfam" id="PF23024">
    <property type="entry name" value="AMP-dom_DIP2-like"/>
    <property type="match status" value="1"/>
</dbReference>
<comment type="similarity">
    <text evidence="1">Belongs to the ATP-dependent AMP-binding enzyme family.</text>
</comment>
<protein>
    <submittedName>
        <fullName evidence="7">AMP-dependent synthetase and ligase</fullName>
    </submittedName>
</protein>
<dbReference type="InterPro" id="IPR042099">
    <property type="entry name" value="ANL_N_sf"/>
</dbReference>
<dbReference type="InterPro" id="IPR045851">
    <property type="entry name" value="AMP-bd_C_sf"/>
</dbReference>
<gene>
    <name evidence="7" type="ordered locus">BC1003_3438</name>
</gene>
<dbReference type="OrthoDB" id="6297021at2"/>
<dbReference type="PANTHER" id="PTHR22754">
    <property type="entry name" value="DISCO-INTERACTING PROTEIN 2 DIP2 -RELATED"/>
    <property type="match status" value="1"/>
</dbReference>
<dbReference type="PROSITE" id="PS00455">
    <property type="entry name" value="AMP_BINDING"/>
    <property type="match status" value="1"/>
</dbReference>
<sequence>MSIQLAPLELLVPASPYKSSSLVDVARDYAHIAPSATPFTFVDFSFAESQDRGITYAQLDERARRIAALLQMTGKIGDRVLLLYPAGLDYLCALFGCLYAGMVAVPSYPPLNPRLRDRLCSVAADCGATAALTTAATLTQCGEAVNALPTLRWLTSDGALDHLEGEWCDPFVSREHIAILQYTSGSTGTPKGVVVTHRNLLHNAYLIALHLQFRPGDHHLTWLPPYHDMGLIGALLGSFCAGVTVSFMAPAAFLRRPERWFSELSKRRCTVSGAPNFAYELCIDKVPDEALHEFDLSCWQLAYSGAEPVRADTLTRFAARFGQCGFNRHAFYPCYGMAETTLFVTGKRRDEAPRTKWVDSVAYANEGRAIASEPSGAGVPAREFVSCGETAIDLDVRIVAVESRQELPAGRVGEIWVAGASVTAGYWQRKEETAAAFNTRLAGRSEAYLRTGDLGFMDEGQLYVSGRLKDLIIIRGVNHYPHDIEHTVDECHDAVRPGCGIAFSVGVRNDEQLVFVQEVGRRDELRADEIISCMRGAIYTHHGIQPYAVVLIANGSIPKTTSGKLSRRPCRQQFLEGRLQVVSQWINAAFTGENAASATDTTATVAA</sequence>